<dbReference type="InterPro" id="IPR046723">
    <property type="entry name" value="DUF6615"/>
</dbReference>
<proteinExistence type="predicted"/>
<evidence type="ECO:0000313" key="2">
    <source>
        <dbReference type="Proteomes" id="UP000681075"/>
    </source>
</evidence>
<dbReference type="EMBL" id="BOPV01000001">
    <property type="protein sequence ID" value="GIL40702.1"/>
    <property type="molecule type" value="Genomic_DNA"/>
</dbReference>
<keyword evidence="2" id="KW-1185">Reference proteome</keyword>
<evidence type="ECO:0000313" key="1">
    <source>
        <dbReference type="EMBL" id="GIL40702.1"/>
    </source>
</evidence>
<dbReference type="Pfam" id="PF20320">
    <property type="entry name" value="DUF6615"/>
    <property type="match status" value="1"/>
</dbReference>
<reference evidence="1" key="1">
    <citation type="submission" date="2021-02" db="EMBL/GenBank/DDBJ databases">
        <title>Genome sequence of Rhodospirillales sp. strain TMPK1 isolated from soil.</title>
        <authorList>
            <person name="Nakai R."/>
            <person name="Kusada H."/>
            <person name="Tamaki H."/>
        </authorList>
    </citation>
    <scope>NUCLEOTIDE SEQUENCE</scope>
    <source>
        <strain evidence="1">TMPK1</strain>
    </source>
</reference>
<gene>
    <name evidence="1" type="ORF">TMPK1_29390</name>
</gene>
<accession>A0A8S8XFB9</accession>
<sequence>MFWTKPDGATLCDGFVQLAATVWDTLEHGWSEPARVSETTITDMIVAWLRRYYPDQVDAYKTHNESLVGGDIDMHFVGPAEYFGIRFQAKRLDGQKENLSYPALDSQQCEALQEHASAANLHPLYLFYNWWPGHPADFHAGCTVLDPWFVRDAFLEHEDGDWRRAANFLPKSRPWHNLVCLSGPPISYPDVRPGSPAGVSAVARHLKPRFRAPPGVSDEGHAYIGRLRSAPRSVRSLAESTDAQSEYFERNSVRWTVVVKDMGPNPSSDFESSPAPR</sequence>
<protein>
    <submittedName>
        <fullName evidence="1">Uncharacterized protein</fullName>
    </submittedName>
</protein>
<dbReference type="AlphaFoldDB" id="A0A8S8XFB9"/>
<name>A0A8S8XFB9_9PROT</name>
<dbReference type="Proteomes" id="UP000681075">
    <property type="component" value="Unassembled WGS sequence"/>
</dbReference>
<organism evidence="1 2">
    <name type="scientific">Roseiterribacter gracilis</name>
    <dbReference type="NCBI Taxonomy" id="2812848"/>
    <lineage>
        <taxon>Bacteria</taxon>
        <taxon>Pseudomonadati</taxon>
        <taxon>Pseudomonadota</taxon>
        <taxon>Alphaproteobacteria</taxon>
        <taxon>Rhodospirillales</taxon>
        <taxon>Roseiterribacteraceae</taxon>
        <taxon>Roseiterribacter</taxon>
    </lineage>
</organism>
<comment type="caution">
    <text evidence="1">The sequence shown here is derived from an EMBL/GenBank/DDBJ whole genome shotgun (WGS) entry which is preliminary data.</text>
</comment>